<accession>I0GRW3</accession>
<dbReference type="OrthoDB" id="2086925at2"/>
<protein>
    <submittedName>
        <fullName evidence="1">Uncharacterized protein</fullName>
    </submittedName>
</protein>
<sequence>MGEEKKIWYGVTSSYDDKGHVAASITMAVESKEAPKPSFTETQRRDIYTDWFESEAEAKAFVEKSRRA</sequence>
<organism evidence="1 2">
    <name type="scientific">Selenomonas ruminantium subsp. lactilytica (strain NBRC 103574 / TAM6421)</name>
    <dbReference type="NCBI Taxonomy" id="927704"/>
    <lineage>
        <taxon>Bacteria</taxon>
        <taxon>Bacillati</taxon>
        <taxon>Bacillota</taxon>
        <taxon>Negativicutes</taxon>
        <taxon>Selenomonadales</taxon>
        <taxon>Selenomonadaceae</taxon>
        <taxon>Selenomonas</taxon>
    </lineage>
</organism>
<proteinExistence type="predicted"/>
<dbReference type="RefSeq" id="WP_014424931.1">
    <property type="nucleotide sequence ID" value="NC_017068.1"/>
</dbReference>
<gene>
    <name evidence="1" type="ordered locus">SELR_17920</name>
</gene>
<dbReference type="KEGG" id="sri:SELR_17920"/>
<evidence type="ECO:0000313" key="2">
    <source>
        <dbReference type="Proteomes" id="UP000007887"/>
    </source>
</evidence>
<dbReference type="PATRIC" id="fig|927704.6.peg.1854"/>
<dbReference type="HOGENOM" id="CLU_2791621_0_0_9"/>
<reference evidence="1 2" key="1">
    <citation type="submission" date="2011-10" db="EMBL/GenBank/DDBJ databases">
        <title>Whole genome sequence of Selenomonas ruminantium subsp. lactilytica TAM6421.</title>
        <authorList>
            <person name="Oguchi A."/>
            <person name="Ankai A."/>
            <person name="Kaneko J."/>
            <person name="Yamada-Narita S."/>
            <person name="Fukui S."/>
            <person name="Takahashi M."/>
            <person name="Onodera T."/>
            <person name="Kojima S."/>
            <person name="Fushimi T."/>
            <person name="Abe N."/>
            <person name="Kamio Y."/>
            <person name="Yamazaki S."/>
            <person name="Fujita N."/>
        </authorList>
    </citation>
    <scope>NUCLEOTIDE SEQUENCE [LARGE SCALE GENOMIC DNA]</scope>
    <source>
        <strain evidence="2">NBRC 103574 / TAM6421</strain>
    </source>
</reference>
<evidence type="ECO:0000313" key="1">
    <source>
        <dbReference type="EMBL" id="BAL83500.1"/>
    </source>
</evidence>
<dbReference type="EMBL" id="AP012292">
    <property type="protein sequence ID" value="BAL83500.1"/>
    <property type="molecule type" value="Genomic_DNA"/>
</dbReference>
<dbReference type="Proteomes" id="UP000007887">
    <property type="component" value="Chromosome"/>
</dbReference>
<name>I0GRW3_SELRL</name>
<dbReference type="AlphaFoldDB" id="I0GRW3"/>